<evidence type="ECO:0000313" key="4">
    <source>
        <dbReference type="EMBL" id="SHF36783.1"/>
    </source>
</evidence>
<gene>
    <name evidence="4" type="ORF">SAMN02745131_02460</name>
</gene>
<accession>A0A1M5B2Q7</accession>
<dbReference type="InterPro" id="IPR001647">
    <property type="entry name" value="HTH_TetR"/>
</dbReference>
<dbReference type="Pfam" id="PF00440">
    <property type="entry name" value="TetR_N"/>
    <property type="match status" value="1"/>
</dbReference>
<dbReference type="InterPro" id="IPR050624">
    <property type="entry name" value="HTH-type_Tx_Regulator"/>
</dbReference>
<dbReference type="InterPro" id="IPR023772">
    <property type="entry name" value="DNA-bd_HTH_TetR-type_CS"/>
</dbReference>
<dbReference type="SUPFAM" id="SSF48498">
    <property type="entry name" value="Tetracyclin repressor-like, C-terminal domain"/>
    <property type="match status" value="1"/>
</dbReference>
<dbReference type="InterPro" id="IPR041490">
    <property type="entry name" value="KstR2_TetR_C"/>
</dbReference>
<feature type="DNA-binding region" description="H-T-H motif" evidence="2">
    <location>
        <begin position="27"/>
        <end position="46"/>
    </location>
</feature>
<dbReference type="Pfam" id="PF17932">
    <property type="entry name" value="TetR_C_24"/>
    <property type="match status" value="1"/>
</dbReference>
<dbReference type="PANTHER" id="PTHR43479:SF11">
    <property type="entry name" value="ACREF_ENVCD OPERON REPRESSOR-RELATED"/>
    <property type="match status" value="1"/>
</dbReference>
<sequence length="209" mass="24191">MEYNDKQIAIMDAAEKLFADNGFSGTSVRDIAEAAGVNLAMISYYFGSKEKLMEAMFRYRGDFMRLKLESILLNSNLTPLQKVDKLIDEYIERIFNKQCFHKVMLREQMVDNTGPIAEQITQLKATNQALFKQLIHEGQRKGDFKKGLDVPFLMMTLVGTTSQLLTSQKYYRALNNLQEMKNEEFEKHIKKKLSAYLKNLFKAILTYEA</sequence>
<evidence type="ECO:0000313" key="5">
    <source>
        <dbReference type="Proteomes" id="UP000184048"/>
    </source>
</evidence>
<dbReference type="PANTHER" id="PTHR43479">
    <property type="entry name" value="ACREF/ENVCD OPERON REPRESSOR-RELATED"/>
    <property type="match status" value="1"/>
</dbReference>
<dbReference type="PRINTS" id="PR00455">
    <property type="entry name" value="HTHTETR"/>
</dbReference>
<proteinExistence type="predicted"/>
<feature type="domain" description="HTH tetR-type" evidence="3">
    <location>
        <begin position="4"/>
        <end position="64"/>
    </location>
</feature>
<dbReference type="InterPro" id="IPR009057">
    <property type="entry name" value="Homeodomain-like_sf"/>
</dbReference>
<dbReference type="Proteomes" id="UP000184048">
    <property type="component" value="Unassembled WGS sequence"/>
</dbReference>
<name>A0A1M5B2Q7_9BACT</name>
<evidence type="ECO:0000259" key="3">
    <source>
        <dbReference type="PROSITE" id="PS50977"/>
    </source>
</evidence>
<dbReference type="RefSeq" id="WP_072835614.1">
    <property type="nucleotide sequence ID" value="NZ_FQUU01000009.1"/>
</dbReference>
<dbReference type="PROSITE" id="PS50977">
    <property type="entry name" value="HTH_TETR_2"/>
    <property type="match status" value="1"/>
</dbReference>
<evidence type="ECO:0000256" key="1">
    <source>
        <dbReference type="ARBA" id="ARBA00023125"/>
    </source>
</evidence>
<dbReference type="Gene3D" id="1.10.357.10">
    <property type="entry name" value="Tetracycline Repressor, domain 2"/>
    <property type="match status" value="1"/>
</dbReference>
<keyword evidence="1 2" id="KW-0238">DNA-binding</keyword>
<keyword evidence="5" id="KW-1185">Reference proteome</keyword>
<dbReference type="SUPFAM" id="SSF46689">
    <property type="entry name" value="Homeodomain-like"/>
    <property type="match status" value="1"/>
</dbReference>
<dbReference type="AlphaFoldDB" id="A0A1M5B2Q7"/>
<protein>
    <submittedName>
        <fullName evidence="4">Transcriptional regulator, TetR family</fullName>
    </submittedName>
</protein>
<dbReference type="GO" id="GO:0003677">
    <property type="term" value="F:DNA binding"/>
    <property type="evidence" value="ECO:0007669"/>
    <property type="project" value="UniProtKB-UniRule"/>
</dbReference>
<organism evidence="4 5">
    <name type="scientific">Flavisolibacter ginsengisoli DSM 18119</name>
    <dbReference type="NCBI Taxonomy" id="1121884"/>
    <lineage>
        <taxon>Bacteria</taxon>
        <taxon>Pseudomonadati</taxon>
        <taxon>Bacteroidota</taxon>
        <taxon>Chitinophagia</taxon>
        <taxon>Chitinophagales</taxon>
        <taxon>Chitinophagaceae</taxon>
        <taxon>Flavisolibacter</taxon>
    </lineage>
</organism>
<dbReference type="InterPro" id="IPR036271">
    <property type="entry name" value="Tet_transcr_reg_TetR-rel_C_sf"/>
</dbReference>
<dbReference type="STRING" id="1121884.SAMN02745131_02460"/>
<dbReference type="PROSITE" id="PS01081">
    <property type="entry name" value="HTH_TETR_1"/>
    <property type="match status" value="1"/>
</dbReference>
<reference evidence="4 5" key="1">
    <citation type="submission" date="2016-11" db="EMBL/GenBank/DDBJ databases">
        <authorList>
            <person name="Jaros S."/>
            <person name="Januszkiewicz K."/>
            <person name="Wedrychowicz H."/>
        </authorList>
    </citation>
    <scope>NUCLEOTIDE SEQUENCE [LARGE SCALE GENOMIC DNA]</scope>
    <source>
        <strain evidence="4 5">DSM 18119</strain>
    </source>
</reference>
<evidence type="ECO:0000256" key="2">
    <source>
        <dbReference type="PROSITE-ProRule" id="PRU00335"/>
    </source>
</evidence>
<dbReference type="OrthoDB" id="9789566at2"/>
<dbReference type="EMBL" id="FQUU01000009">
    <property type="protein sequence ID" value="SHF36783.1"/>
    <property type="molecule type" value="Genomic_DNA"/>
</dbReference>